<dbReference type="Pfam" id="PF00440">
    <property type="entry name" value="TetR_N"/>
    <property type="match status" value="1"/>
</dbReference>
<dbReference type="AlphaFoldDB" id="A0A7W5G2V3"/>
<dbReference type="Gene3D" id="1.10.10.60">
    <property type="entry name" value="Homeodomain-like"/>
    <property type="match status" value="1"/>
</dbReference>
<dbReference type="GO" id="GO:0003677">
    <property type="term" value="F:DNA binding"/>
    <property type="evidence" value="ECO:0007669"/>
    <property type="project" value="UniProtKB-UniRule"/>
</dbReference>
<sequence>MFASLWDIDHSVDKLNSDPYNKSERRSVNILIGITILMDEPVRKRGRPRVLDRDVGLDIAARLFWERGYEGTSTADLTKAMGINPPTLYSTFGSKEELYRQALDFSIARENSRRSEILQSNLPVYEALSRYLYDIADGDTQPDKPRGCLVSTAVLQHAEENASVARMTAALREASMQVLKSRFDRAITEGELPAETDTDTLARFYGAIIQGMSAQACDGACNALLKRLIDIALTAWPGMRQTSTGNSD</sequence>
<dbReference type="Proteomes" id="UP000518315">
    <property type="component" value="Unassembled WGS sequence"/>
</dbReference>
<dbReference type="SUPFAM" id="SSF48498">
    <property type="entry name" value="Tetracyclin repressor-like, C-terminal domain"/>
    <property type="match status" value="1"/>
</dbReference>
<accession>A0A7W5G2V3</accession>
<evidence type="ECO:0000256" key="3">
    <source>
        <dbReference type="ARBA" id="ARBA00023163"/>
    </source>
</evidence>
<evidence type="ECO:0000256" key="2">
    <source>
        <dbReference type="ARBA" id="ARBA00023125"/>
    </source>
</evidence>
<reference evidence="6 7" key="1">
    <citation type="submission" date="2020-08" db="EMBL/GenBank/DDBJ databases">
        <title>Genomic Encyclopedia of Type Strains, Phase III (KMG-III): the genomes of soil and plant-associated and newly described type strains.</title>
        <authorList>
            <person name="Whitman W."/>
        </authorList>
    </citation>
    <scope>NUCLEOTIDE SEQUENCE [LARGE SCALE GENOMIC DNA]</scope>
    <source>
        <strain evidence="6 7">CECT 4113</strain>
    </source>
</reference>
<evidence type="ECO:0000313" key="6">
    <source>
        <dbReference type="EMBL" id="MBB3138648.1"/>
    </source>
</evidence>
<name>A0A7W5G2V3_9HYPH</name>
<proteinExistence type="predicted"/>
<feature type="domain" description="HTH tetR-type" evidence="5">
    <location>
        <begin position="50"/>
        <end position="110"/>
    </location>
</feature>
<keyword evidence="3" id="KW-0804">Transcription</keyword>
<organism evidence="6 7">
    <name type="scientific">Rhizobium pisi</name>
    <dbReference type="NCBI Taxonomy" id="574561"/>
    <lineage>
        <taxon>Bacteria</taxon>
        <taxon>Pseudomonadati</taxon>
        <taxon>Pseudomonadota</taxon>
        <taxon>Alphaproteobacteria</taxon>
        <taxon>Hyphomicrobiales</taxon>
        <taxon>Rhizobiaceae</taxon>
        <taxon>Rhizobium/Agrobacterium group</taxon>
        <taxon>Rhizobium</taxon>
    </lineage>
</organism>
<dbReference type="InterPro" id="IPR011075">
    <property type="entry name" value="TetR_C"/>
</dbReference>
<dbReference type="PRINTS" id="PR00455">
    <property type="entry name" value="HTHTETR"/>
</dbReference>
<keyword evidence="7" id="KW-1185">Reference proteome</keyword>
<dbReference type="InterPro" id="IPR036271">
    <property type="entry name" value="Tet_transcr_reg_TetR-rel_C_sf"/>
</dbReference>
<evidence type="ECO:0000256" key="4">
    <source>
        <dbReference type="PROSITE-ProRule" id="PRU00335"/>
    </source>
</evidence>
<dbReference type="InterPro" id="IPR009057">
    <property type="entry name" value="Homeodomain-like_sf"/>
</dbReference>
<dbReference type="Pfam" id="PF16925">
    <property type="entry name" value="TetR_C_13"/>
    <property type="match status" value="1"/>
</dbReference>
<dbReference type="PROSITE" id="PS50977">
    <property type="entry name" value="HTH_TETR_2"/>
    <property type="match status" value="1"/>
</dbReference>
<keyword evidence="2 4" id="KW-0238">DNA-binding</keyword>
<gene>
    <name evidence="6" type="ORF">FHS26_006427</name>
</gene>
<comment type="caution">
    <text evidence="6">The sequence shown here is derived from an EMBL/GenBank/DDBJ whole genome shotgun (WGS) entry which is preliminary data.</text>
</comment>
<protein>
    <submittedName>
        <fullName evidence="6">AcrR family transcriptional regulator</fullName>
    </submittedName>
</protein>
<evidence type="ECO:0000313" key="7">
    <source>
        <dbReference type="Proteomes" id="UP000518315"/>
    </source>
</evidence>
<dbReference type="EMBL" id="JACHXH010000035">
    <property type="protein sequence ID" value="MBB3138648.1"/>
    <property type="molecule type" value="Genomic_DNA"/>
</dbReference>
<evidence type="ECO:0000256" key="1">
    <source>
        <dbReference type="ARBA" id="ARBA00023015"/>
    </source>
</evidence>
<dbReference type="SUPFAM" id="SSF46689">
    <property type="entry name" value="Homeodomain-like"/>
    <property type="match status" value="1"/>
</dbReference>
<dbReference type="InterPro" id="IPR001647">
    <property type="entry name" value="HTH_TetR"/>
</dbReference>
<feature type="DNA-binding region" description="H-T-H motif" evidence="4">
    <location>
        <begin position="73"/>
        <end position="92"/>
    </location>
</feature>
<keyword evidence="1" id="KW-0805">Transcription regulation</keyword>
<evidence type="ECO:0000259" key="5">
    <source>
        <dbReference type="PROSITE" id="PS50977"/>
    </source>
</evidence>
<dbReference type="PANTHER" id="PTHR47506">
    <property type="entry name" value="TRANSCRIPTIONAL REGULATORY PROTEIN"/>
    <property type="match status" value="1"/>
</dbReference>
<dbReference type="Gene3D" id="1.10.357.10">
    <property type="entry name" value="Tetracycline Repressor, domain 2"/>
    <property type="match status" value="1"/>
</dbReference>
<dbReference type="PANTHER" id="PTHR47506:SF1">
    <property type="entry name" value="HTH-TYPE TRANSCRIPTIONAL REGULATOR YJDC"/>
    <property type="match status" value="1"/>
</dbReference>